<feature type="transmembrane region" description="Helical" evidence="1">
    <location>
        <begin position="12"/>
        <end position="30"/>
    </location>
</feature>
<dbReference type="KEGG" id="hli:HLI_14875"/>
<dbReference type="EMBL" id="CP026118">
    <property type="protein sequence ID" value="QAS53386.1"/>
    <property type="molecule type" value="Genomic_DNA"/>
</dbReference>
<evidence type="ECO:0000313" key="3">
    <source>
        <dbReference type="Proteomes" id="UP000287756"/>
    </source>
</evidence>
<name>A0A410MFG3_9BACI</name>
<protein>
    <submittedName>
        <fullName evidence="2">Uncharacterized protein</fullName>
    </submittedName>
</protein>
<dbReference type="OrthoDB" id="2970747at2"/>
<dbReference type="Proteomes" id="UP000287756">
    <property type="component" value="Chromosome"/>
</dbReference>
<dbReference type="AlphaFoldDB" id="A0A410MFG3"/>
<feature type="transmembrane region" description="Helical" evidence="1">
    <location>
        <begin position="36"/>
        <end position="56"/>
    </location>
</feature>
<sequence>MNRTFYGKEEIMFYLVFAAFFVGYLILGWFTTTIEMTSVSAVLCIVFILTNIYMFWKEKKKQKDS</sequence>
<keyword evidence="1" id="KW-1133">Transmembrane helix</keyword>
<gene>
    <name evidence="2" type="ORF">HLI_14875</name>
</gene>
<proteinExistence type="predicted"/>
<organism evidence="2 3">
    <name type="scientific">Halobacillus litoralis</name>
    <dbReference type="NCBI Taxonomy" id="45668"/>
    <lineage>
        <taxon>Bacteria</taxon>
        <taxon>Bacillati</taxon>
        <taxon>Bacillota</taxon>
        <taxon>Bacilli</taxon>
        <taxon>Bacillales</taxon>
        <taxon>Bacillaceae</taxon>
        <taxon>Halobacillus</taxon>
    </lineage>
</organism>
<evidence type="ECO:0000313" key="2">
    <source>
        <dbReference type="EMBL" id="QAS53386.1"/>
    </source>
</evidence>
<evidence type="ECO:0000256" key="1">
    <source>
        <dbReference type="SAM" id="Phobius"/>
    </source>
</evidence>
<reference evidence="2 3" key="1">
    <citation type="submission" date="2018-01" db="EMBL/GenBank/DDBJ databases">
        <title>The whole genome sequencing and assembly of Halobacillus litoralis ERB031 strain.</title>
        <authorList>
            <person name="Lee S.-J."/>
            <person name="Park M.-K."/>
            <person name="Kim J.-Y."/>
            <person name="Lee Y.-J."/>
            <person name="Yi H."/>
            <person name="Bahn Y.-S."/>
            <person name="Kim J.F."/>
            <person name="Lee D.-W."/>
        </authorList>
    </citation>
    <scope>NUCLEOTIDE SEQUENCE [LARGE SCALE GENOMIC DNA]</scope>
    <source>
        <strain evidence="2 3">ERB 031</strain>
    </source>
</reference>
<accession>A0A410MFG3</accession>
<keyword evidence="1" id="KW-0472">Membrane</keyword>
<keyword evidence="1" id="KW-0812">Transmembrane</keyword>